<dbReference type="InterPro" id="IPR008207">
    <property type="entry name" value="Sig_transdc_His_kin_Hpt_dom"/>
</dbReference>
<dbReference type="GO" id="GO:0004672">
    <property type="term" value="F:protein kinase activity"/>
    <property type="evidence" value="ECO:0007669"/>
    <property type="project" value="UniProtKB-ARBA"/>
</dbReference>
<dbReference type="EMBL" id="CP027169">
    <property type="protein sequence ID" value="AVK07504.1"/>
    <property type="molecule type" value="Genomic_DNA"/>
</dbReference>
<organism evidence="1 2">
    <name type="scientific">Pseudomonas paraeruginosa</name>
    <dbReference type="NCBI Taxonomy" id="2994495"/>
    <lineage>
        <taxon>Bacteria</taxon>
        <taxon>Pseudomonadati</taxon>
        <taxon>Pseudomonadota</taxon>
        <taxon>Gammaproteobacteria</taxon>
        <taxon>Pseudomonadales</taxon>
        <taxon>Pseudomonadaceae</taxon>
        <taxon>Pseudomonas</taxon>
    </lineage>
</organism>
<dbReference type="SUPFAM" id="SSF47226">
    <property type="entry name" value="Histidine-containing phosphotransfer domain, HPT domain"/>
    <property type="match status" value="1"/>
</dbReference>
<dbReference type="Pfam" id="PF01627">
    <property type="entry name" value="Hpt"/>
    <property type="match status" value="1"/>
</dbReference>
<sequence>MNEKLDSKQSMDRLFDSRSLESITGGEPDALRRLLDTLLTSSRDDRARLAQLLEHKDQQGLAELAHRIKGAARVVGSSVLVEACTRLEEACRGRGEGLALVPGYAATLDDGLETFEASILAELARLTKV</sequence>
<dbReference type="AlphaFoldDB" id="A0A2R3J006"/>
<gene>
    <name evidence="1" type="ORF">CSB93_5712</name>
</gene>
<evidence type="ECO:0000313" key="2">
    <source>
        <dbReference type="Proteomes" id="UP000238390"/>
    </source>
</evidence>
<proteinExistence type="predicted"/>
<dbReference type="GeneID" id="77222421"/>
<accession>A0A2R3J006</accession>
<dbReference type="GO" id="GO:0000160">
    <property type="term" value="P:phosphorelay signal transduction system"/>
    <property type="evidence" value="ECO:0007669"/>
    <property type="project" value="InterPro"/>
</dbReference>
<protein>
    <submittedName>
        <fullName evidence="1">Hpt domain protein</fullName>
    </submittedName>
</protein>
<dbReference type="InterPro" id="IPR036641">
    <property type="entry name" value="HPT_dom_sf"/>
</dbReference>
<dbReference type="Gene3D" id="1.20.120.160">
    <property type="entry name" value="HPT domain"/>
    <property type="match status" value="1"/>
</dbReference>
<name>A0A2R3J006_9PSED</name>
<dbReference type="CDD" id="cd00088">
    <property type="entry name" value="HPT"/>
    <property type="match status" value="1"/>
</dbReference>
<evidence type="ECO:0000313" key="1">
    <source>
        <dbReference type="EMBL" id="AVK07504.1"/>
    </source>
</evidence>
<dbReference type="PROSITE" id="PS50894">
    <property type="entry name" value="HPT"/>
    <property type="match status" value="1"/>
</dbReference>
<dbReference type="RefSeq" id="WP_012076809.1">
    <property type="nucleotide sequence ID" value="NZ_CP020560.1"/>
</dbReference>
<dbReference type="Proteomes" id="UP000238390">
    <property type="component" value="Chromosome"/>
</dbReference>
<reference evidence="1 2" key="1">
    <citation type="submission" date="2018-02" db="EMBL/GenBank/DDBJ databases">
        <title>FDA/CDC Antimicrobial Resistant Isolate Bank Genome Sequencing.</title>
        <authorList>
            <person name="Benahmed F.H."/>
            <person name="Lutgring J.D."/>
            <person name="Yoo B."/>
            <person name="Machado M."/>
            <person name="Brown A."/>
            <person name="McAllister G."/>
            <person name="Perry A."/>
            <person name="Halpin A.L."/>
            <person name="Vavikolanu K."/>
            <person name="Ott S."/>
            <person name="Zhao X."/>
            <person name="Tallon L.J."/>
            <person name="Sadzewicz L."/>
            <person name="Aluvathingal J."/>
            <person name="Nadendla S."/>
            <person name="Voskania-kordi A."/>
            <person name="Simonyan V."/>
            <person name="Patel J."/>
            <person name="Shawar R.M."/>
        </authorList>
    </citation>
    <scope>NUCLEOTIDE SEQUENCE [LARGE SCALE GENOMIC DNA]</scope>
    <source>
        <strain evidence="1 2">AR_0356</strain>
    </source>
</reference>
<keyword evidence="2" id="KW-1185">Reference proteome</keyword>